<feature type="compositionally biased region" description="Polar residues" evidence="2">
    <location>
        <begin position="275"/>
        <end position="301"/>
    </location>
</feature>
<feature type="region of interest" description="Disordered" evidence="2">
    <location>
        <begin position="651"/>
        <end position="674"/>
    </location>
</feature>
<organism evidence="3 4">
    <name type="scientific">Puccinia coronata f. sp. avenae</name>
    <dbReference type="NCBI Taxonomy" id="200324"/>
    <lineage>
        <taxon>Eukaryota</taxon>
        <taxon>Fungi</taxon>
        <taxon>Dikarya</taxon>
        <taxon>Basidiomycota</taxon>
        <taxon>Pucciniomycotina</taxon>
        <taxon>Pucciniomycetes</taxon>
        <taxon>Pucciniales</taxon>
        <taxon>Pucciniaceae</taxon>
        <taxon>Puccinia</taxon>
    </lineage>
</organism>
<feature type="compositionally biased region" description="Low complexity" evidence="2">
    <location>
        <begin position="143"/>
        <end position="154"/>
    </location>
</feature>
<feature type="compositionally biased region" description="Polar residues" evidence="2">
    <location>
        <begin position="28"/>
        <end position="46"/>
    </location>
</feature>
<feature type="coiled-coil region" evidence="1">
    <location>
        <begin position="432"/>
        <end position="613"/>
    </location>
</feature>
<feature type="region of interest" description="Disordered" evidence="2">
    <location>
        <begin position="1"/>
        <end position="51"/>
    </location>
</feature>
<feature type="region of interest" description="Disordered" evidence="2">
    <location>
        <begin position="922"/>
        <end position="941"/>
    </location>
</feature>
<evidence type="ECO:0000256" key="2">
    <source>
        <dbReference type="SAM" id="MobiDB-lite"/>
    </source>
</evidence>
<dbReference type="AlphaFoldDB" id="A0A2N5VR35"/>
<reference evidence="3 4" key="1">
    <citation type="submission" date="2017-11" db="EMBL/GenBank/DDBJ databases">
        <title>De novo assembly and phasing of dikaryotic genomes from two isolates of Puccinia coronata f. sp. avenae, the causal agent of oat crown rust.</title>
        <authorList>
            <person name="Miller M.E."/>
            <person name="Zhang Y."/>
            <person name="Omidvar V."/>
            <person name="Sperschneider J."/>
            <person name="Schwessinger B."/>
            <person name="Raley C."/>
            <person name="Palmer J.M."/>
            <person name="Garnica D."/>
            <person name="Upadhyaya N."/>
            <person name="Rathjen J."/>
            <person name="Taylor J.M."/>
            <person name="Park R.F."/>
            <person name="Dodds P.N."/>
            <person name="Hirsch C.D."/>
            <person name="Kianian S.F."/>
            <person name="Figueroa M."/>
        </authorList>
    </citation>
    <scope>NUCLEOTIDE SEQUENCE [LARGE SCALE GENOMIC DNA]</scope>
    <source>
        <strain evidence="3">12NC29</strain>
    </source>
</reference>
<feature type="compositionally biased region" description="Low complexity" evidence="2">
    <location>
        <begin position="329"/>
        <end position="351"/>
    </location>
</feature>
<feature type="compositionally biased region" description="Low complexity" evidence="2">
    <location>
        <begin position="124"/>
        <end position="133"/>
    </location>
</feature>
<feature type="region of interest" description="Disordered" evidence="2">
    <location>
        <begin position="322"/>
        <end position="351"/>
    </location>
</feature>
<gene>
    <name evidence="3" type="ORF">PCANC_10589</name>
</gene>
<feature type="region of interest" description="Disordered" evidence="2">
    <location>
        <begin position="371"/>
        <end position="403"/>
    </location>
</feature>
<keyword evidence="4" id="KW-1185">Reference proteome</keyword>
<dbReference type="Proteomes" id="UP000235388">
    <property type="component" value="Unassembled WGS sequence"/>
</dbReference>
<protein>
    <submittedName>
        <fullName evidence="3">Uncharacterized protein</fullName>
    </submittedName>
</protein>
<feature type="region of interest" description="Disordered" evidence="2">
    <location>
        <begin position="820"/>
        <end position="876"/>
    </location>
</feature>
<comment type="caution">
    <text evidence="3">The sequence shown here is derived from an EMBL/GenBank/DDBJ whole genome shotgun (WGS) entry which is preliminary data.</text>
</comment>
<feature type="compositionally biased region" description="Acidic residues" evidence="2">
    <location>
        <begin position="371"/>
        <end position="385"/>
    </location>
</feature>
<dbReference type="EMBL" id="PGCJ01000080">
    <property type="protein sequence ID" value="PLW52461.1"/>
    <property type="molecule type" value="Genomic_DNA"/>
</dbReference>
<proteinExistence type="predicted"/>
<evidence type="ECO:0000313" key="3">
    <source>
        <dbReference type="EMBL" id="PLW52461.1"/>
    </source>
</evidence>
<feature type="compositionally biased region" description="Pro residues" evidence="2">
    <location>
        <begin position="227"/>
        <end position="237"/>
    </location>
</feature>
<dbReference type="OrthoDB" id="432685at2759"/>
<keyword evidence="1" id="KW-0175">Coiled coil</keyword>
<evidence type="ECO:0000256" key="1">
    <source>
        <dbReference type="SAM" id="Coils"/>
    </source>
</evidence>
<name>A0A2N5VR35_9BASI</name>
<evidence type="ECO:0000313" key="4">
    <source>
        <dbReference type="Proteomes" id="UP000235388"/>
    </source>
</evidence>
<feature type="compositionally biased region" description="Basic and acidic residues" evidence="2">
    <location>
        <begin position="392"/>
        <end position="402"/>
    </location>
</feature>
<feature type="compositionally biased region" description="Polar residues" evidence="2">
    <location>
        <begin position="199"/>
        <end position="214"/>
    </location>
</feature>
<feature type="region of interest" description="Disordered" evidence="2">
    <location>
        <begin position="124"/>
        <end position="306"/>
    </location>
</feature>
<dbReference type="STRING" id="200324.A0A2N5VR35"/>
<sequence length="1090" mass="119338">MEMENNSPQEEGEEEEEQQQQQQQQQQLTAMEQPTQEETHSTNTPDFVTALEPFGLVRDKATGRRSTTLRQLPDILAKFQNSRDTLYFTDDGLKAIVSYAAQNPEQVLDNDELNKLLESAKQTNAQATTTTINHPSSGLDQNSTSSSDHTSSSSELRVRTAESPSSSNGDHAGVYYGGSNSVSPAPSEPDEQLDHLPDLNQTADNSFDSNQERTVTMDRGKTASPSVSPPKQPTIKPPHPERHRSVPIGFDSPILSRPKPPNRRKKVSSVDLHSVHSTPSRFTKPQQRPTSNTLRTQSTPGGSEELLDASGAADLQFNVLGTPFSNRQNNHSSSFSEHPHHTPTTHLTPNNLSSVILNNRQLGLYNSSQDNIEDEALPDPPDSDDNPNGILDRIRANRDDLPSSKMHTRIFQSGVGLDGYPTPTTDLQSMCEDDLVRNCEDLKIKNKELVKQITDLEEIHEQEIVKLNDELEELKQDLSTCKKSEKELGSVSSTLRFQLANMEDQMNRLTSNKTFLEKINHQTKLKYEEANAESGKLRAQLNLKEEELRVANRSIQSHASDMKKLETDCQVREDHIKNLNVELRDLQTTREILEEQKAANLDLKATIDRLKYDLEEQKVRNAGSSVAESRPVSLAGSVGQSLGAEFRKAYSSGEYPHQQDVDTGSETSGDDDNTEEFHHVVKDYAANESGADGDAIFEEIRIRRVKHRQTLVRGNTMQEGGPTSSFIQEEEIELHDAATDTDDLVVYKTVDTQTDAIPEPPPVYRPKMEDLQVQTDAAVCMSSSTTEVAPEAAAALLKLVAGIDPVVLKLAVDRIRLEMEEGSSSQPADHTAANDNVDDDDEASSASTVSAPPCGATPDAQQQQPEEPPAKNTAPEEDGWYLRRLGLSAVASLSLDGLLHSLSSFDPLSLRDLMLVVSGSGNAAQEDDSQDGEGSSSAIRGASESLMRKRLRVCSRMVVLLAATGYVFNSLLRSPTSFGVPSTSSSVSYLSEGTSCFIEALKKTSVDRQAYALGIVLPPPLNHSQIAALPAFAKIHAASSLEDLIDFNAVGAGREGFVVLVRSRIGSLIRWSDLGAQIWSSVAGGQVSPT</sequence>
<accession>A0A2N5VR35</accession>